<evidence type="ECO:0000313" key="2">
    <source>
        <dbReference type="EMBL" id="MFC4031202.1"/>
    </source>
</evidence>
<organism evidence="2 3">
    <name type="scientific">Streptomyces polygonati</name>
    <dbReference type="NCBI Taxonomy" id="1617087"/>
    <lineage>
        <taxon>Bacteria</taxon>
        <taxon>Bacillati</taxon>
        <taxon>Actinomycetota</taxon>
        <taxon>Actinomycetes</taxon>
        <taxon>Kitasatosporales</taxon>
        <taxon>Streptomycetaceae</taxon>
        <taxon>Streptomyces</taxon>
    </lineage>
</organism>
<name>A0ABV8HJX2_9ACTN</name>
<reference evidence="3" key="1">
    <citation type="journal article" date="2019" name="Int. J. Syst. Evol. Microbiol.">
        <title>The Global Catalogue of Microorganisms (GCM) 10K type strain sequencing project: providing services to taxonomists for standard genome sequencing and annotation.</title>
        <authorList>
            <consortium name="The Broad Institute Genomics Platform"/>
            <consortium name="The Broad Institute Genome Sequencing Center for Infectious Disease"/>
            <person name="Wu L."/>
            <person name="Ma J."/>
        </authorList>
    </citation>
    <scope>NUCLEOTIDE SEQUENCE [LARGE SCALE GENOMIC DNA]</scope>
    <source>
        <strain evidence="3">CGMCC 4.7237</strain>
    </source>
</reference>
<evidence type="ECO:0000259" key="1">
    <source>
        <dbReference type="PROSITE" id="PS50075"/>
    </source>
</evidence>
<dbReference type="Proteomes" id="UP001595765">
    <property type="component" value="Unassembled WGS sequence"/>
</dbReference>
<dbReference type="Pfam" id="PF00550">
    <property type="entry name" value="PP-binding"/>
    <property type="match status" value="1"/>
</dbReference>
<dbReference type="InterPro" id="IPR036736">
    <property type="entry name" value="ACP-like_sf"/>
</dbReference>
<dbReference type="Gene3D" id="1.10.1200.10">
    <property type="entry name" value="ACP-like"/>
    <property type="match status" value="1"/>
</dbReference>
<dbReference type="EMBL" id="JBHSBB010000007">
    <property type="protein sequence ID" value="MFC4031202.1"/>
    <property type="molecule type" value="Genomic_DNA"/>
</dbReference>
<protein>
    <submittedName>
        <fullName evidence="2">Acyl carrier protein</fullName>
    </submittedName>
</protein>
<feature type="domain" description="Carrier" evidence="1">
    <location>
        <begin position="3"/>
        <end position="82"/>
    </location>
</feature>
<dbReference type="PROSITE" id="PS50075">
    <property type="entry name" value="CARRIER"/>
    <property type="match status" value="1"/>
</dbReference>
<accession>A0ABV8HJX2</accession>
<comment type="caution">
    <text evidence="2">The sequence shown here is derived from an EMBL/GenBank/DDBJ whole genome shotgun (WGS) entry which is preliminary data.</text>
</comment>
<sequence length="90" mass="10035">MKALSVGALAELMQECLPHTRTLPATGDDLLDSSFRELGFDSLAMVQFAEALQDKLKVVISDPELDRIATPRDVLEYVHGRPPRDRDADR</sequence>
<evidence type="ECO:0000313" key="3">
    <source>
        <dbReference type="Proteomes" id="UP001595765"/>
    </source>
</evidence>
<proteinExistence type="predicted"/>
<dbReference type="InterPro" id="IPR009081">
    <property type="entry name" value="PP-bd_ACP"/>
</dbReference>
<gene>
    <name evidence="2" type="ORF">ACFO3J_06910</name>
</gene>
<dbReference type="SUPFAM" id="SSF47336">
    <property type="entry name" value="ACP-like"/>
    <property type="match status" value="1"/>
</dbReference>
<dbReference type="RefSeq" id="WP_386427158.1">
    <property type="nucleotide sequence ID" value="NZ_JBHSBB010000007.1"/>
</dbReference>
<keyword evidence="3" id="KW-1185">Reference proteome</keyword>